<feature type="compositionally biased region" description="Polar residues" evidence="1">
    <location>
        <begin position="250"/>
        <end position="259"/>
    </location>
</feature>
<sequence length="1241" mass="139078">MPTTSRKGRTVSSSATAGGSRTPRRGAEPARAPEPVPAGDSGRRRTRSTTHEVAANATPRKEATKQDPIAVEQPKVVSRSPKKKLISEAAAEAAVPSPATRTRSASNAAAVAAAAHNTAEQALSPRRSARKRPTSTTEELSEEAAAPAKRPAVTFDDQPTFEELEPAEHRQESDDDIDVVTSEAVEQLQEEAPVEEVRKEEPKKSPRRRRPSEREQIEVPVRSSRVRRRSERYFNDSYVTDGTAVHTGAQFEQQEQHPSFQLGPAAAHPSNAPLLTTERSDLHIRTRKKQQPQPPQPVEQQEDFGQESGNYGQGNEAYQHEAYQQQYASPSRTRTRSQSGAAKAEYAPQGPLIVEQQNQGQQRHQEQQLQVMYGEDEMQLEGDVFYDEEGNIIRLEDIEGSHVVFEEEILDENGVPQRVLMIQENPVGDDHKHGQVVMDDNGQILEEYVPQSHPMPKRPAPQAQKKKRQAAMMTAVDEDGEAVEPPPILEPESGPAPEDIMQAEERERMGTHGYHSAKREQHNEEEYVPGEGELIRVRTPGGTEQYVQLPPGESVTEDTIFVDENGDIIENAQITAHGPPEPTQGIPGGDLRNVEFNFLDHKNICCGLCGEIVPYDTLMSEHLPIHHPEVMGEGTSMDLEEVPYEEWLRDKLYNERKSMESGFRNPAMYADGHRIARSTRMLRKVSQVRVNPNEMTLKQLDDALKRKMVEKMGRQVPVTLVDKQHARCGLCSSVVSLNKKFEVVHLVRHFNAWHPSAHKCAGTWNRTPYIEGQQKPLSMQDFAVIDPNIGAGDNLQCIWCGMFMDTGALAMHFHEVHPDEVEVPKCQLCLQELVINARLMEKFGEDFEITLPDEHHLRCGKFNVTFMSEKSLEAGIEKRLVKLQNGEELDPYDNEDEETQASMQPEAFLNSRMSFGRRNKPKRHFVMPALRQAAPMNSKLVEPVTECHWKCRICRNDILAAVISAGAIRHYRSAHPELLEDLQTELCKARLERVSDGCMELVGPSTIECLICNLQYTLHRPYNMCRAIRHLKTKHPSQMPEYAGLTDEEKAALAAKEIPVPVQNGGGNFRKPTTRRSQAAPPQNGQDKNAADNSRATDLNAIFDANVTEGQPQEVTDEETLAMLRETYQLDFQKVQAVIGPDGEKMIVLMDDDDEIAPEALEQLTQQIGSAEFTNGGEQVAQPAKKSDEDAAVQQPRIEGEEEPQEEENQEEEPTVEQIEGEEEEEQHPATAEEDENEPEL</sequence>
<evidence type="ECO:0000313" key="3">
    <source>
        <dbReference type="EMBL" id="TKR82715.1"/>
    </source>
</evidence>
<dbReference type="InterPro" id="IPR013087">
    <property type="entry name" value="Znf_C2H2_type"/>
</dbReference>
<name>A0A4V6A3E3_STECR</name>
<dbReference type="Proteomes" id="UP000298663">
    <property type="component" value="Unassembled WGS sequence"/>
</dbReference>
<dbReference type="AlphaFoldDB" id="A0A4V6A3E3"/>
<protein>
    <recommendedName>
        <fullName evidence="2">C2H2-type domain-containing protein</fullName>
    </recommendedName>
</protein>
<feature type="compositionally biased region" description="Low complexity" evidence="1">
    <location>
        <begin position="87"/>
        <end position="119"/>
    </location>
</feature>
<feature type="region of interest" description="Disordered" evidence="1">
    <location>
        <begin position="284"/>
        <end position="345"/>
    </location>
</feature>
<feature type="compositionally biased region" description="Low complexity" evidence="1">
    <location>
        <begin position="134"/>
        <end position="148"/>
    </location>
</feature>
<feature type="region of interest" description="Disordered" evidence="1">
    <location>
        <begin position="1"/>
        <end position="272"/>
    </location>
</feature>
<feature type="domain" description="C2H2-type" evidence="2">
    <location>
        <begin position="605"/>
        <end position="627"/>
    </location>
</feature>
<feature type="compositionally biased region" description="Polar residues" evidence="1">
    <location>
        <begin position="1"/>
        <end position="19"/>
    </location>
</feature>
<keyword evidence="4" id="KW-1185">Reference proteome</keyword>
<dbReference type="EMBL" id="AZBU02000004">
    <property type="protein sequence ID" value="TKR82715.1"/>
    <property type="molecule type" value="Genomic_DNA"/>
</dbReference>
<feature type="region of interest" description="Disordered" evidence="1">
    <location>
        <begin position="1061"/>
        <end position="1092"/>
    </location>
</feature>
<feature type="compositionally biased region" description="Low complexity" evidence="1">
    <location>
        <begin position="316"/>
        <end position="328"/>
    </location>
</feature>
<dbReference type="STRING" id="34508.A0A4V6A3E3"/>
<reference evidence="3 4" key="1">
    <citation type="journal article" date="2015" name="Genome Biol.">
        <title>Comparative genomics of Steinernema reveals deeply conserved gene regulatory networks.</title>
        <authorList>
            <person name="Dillman A.R."/>
            <person name="Macchietto M."/>
            <person name="Porter C.F."/>
            <person name="Rogers A."/>
            <person name="Williams B."/>
            <person name="Antoshechkin I."/>
            <person name="Lee M.M."/>
            <person name="Goodwin Z."/>
            <person name="Lu X."/>
            <person name="Lewis E.E."/>
            <person name="Goodrich-Blair H."/>
            <person name="Stock S.P."/>
            <person name="Adams B.J."/>
            <person name="Sternberg P.W."/>
            <person name="Mortazavi A."/>
        </authorList>
    </citation>
    <scope>NUCLEOTIDE SEQUENCE [LARGE SCALE GENOMIC DNA]</scope>
    <source>
        <strain evidence="3 4">ALL</strain>
    </source>
</reference>
<feature type="compositionally biased region" description="Basic and acidic residues" evidence="1">
    <location>
        <begin position="195"/>
        <end position="204"/>
    </location>
</feature>
<feature type="compositionally biased region" description="Polar residues" evidence="1">
    <location>
        <begin position="1075"/>
        <end position="1092"/>
    </location>
</feature>
<gene>
    <name evidence="3" type="ORF">L596_016398</name>
</gene>
<accession>A0A4V6A3E3</accession>
<organism evidence="3 4">
    <name type="scientific">Steinernema carpocapsae</name>
    <name type="common">Entomopathogenic nematode</name>
    <dbReference type="NCBI Taxonomy" id="34508"/>
    <lineage>
        <taxon>Eukaryota</taxon>
        <taxon>Metazoa</taxon>
        <taxon>Ecdysozoa</taxon>
        <taxon>Nematoda</taxon>
        <taxon>Chromadorea</taxon>
        <taxon>Rhabditida</taxon>
        <taxon>Tylenchina</taxon>
        <taxon>Panagrolaimomorpha</taxon>
        <taxon>Strongyloidoidea</taxon>
        <taxon>Steinernematidae</taxon>
        <taxon>Steinernema</taxon>
    </lineage>
</organism>
<evidence type="ECO:0000256" key="1">
    <source>
        <dbReference type="SAM" id="MobiDB-lite"/>
    </source>
</evidence>
<feature type="compositionally biased region" description="Acidic residues" evidence="1">
    <location>
        <begin position="1200"/>
        <end position="1241"/>
    </location>
</feature>
<reference evidence="3 4" key="2">
    <citation type="journal article" date="2019" name="G3 (Bethesda)">
        <title>Hybrid Assembly of the Genome of the Entomopathogenic Nematode Steinernema carpocapsae Identifies the X-Chromosome.</title>
        <authorList>
            <person name="Serra L."/>
            <person name="Macchietto M."/>
            <person name="Macias-Munoz A."/>
            <person name="McGill C.J."/>
            <person name="Rodriguez I.M."/>
            <person name="Rodriguez B."/>
            <person name="Murad R."/>
            <person name="Mortazavi A."/>
        </authorList>
    </citation>
    <scope>NUCLEOTIDE SEQUENCE [LARGE SCALE GENOMIC DNA]</scope>
    <source>
        <strain evidence="3 4">ALL</strain>
    </source>
</reference>
<dbReference type="OrthoDB" id="5828306at2759"/>
<dbReference type="PROSITE" id="PS00028">
    <property type="entry name" value="ZINC_FINGER_C2H2_1"/>
    <property type="match status" value="1"/>
</dbReference>
<comment type="caution">
    <text evidence="3">The sequence shown here is derived from an EMBL/GenBank/DDBJ whole genome shotgun (WGS) entry which is preliminary data.</text>
</comment>
<evidence type="ECO:0000259" key="2">
    <source>
        <dbReference type="PROSITE" id="PS00028"/>
    </source>
</evidence>
<feature type="compositionally biased region" description="Polar residues" evidence="1">
    <location>
        <begin position="329"/>
        <end position="340"/>
    </location>
</feature>
<evidence type="ECO:0000313" key="4">
    <source>
        <dbReference type="Proteomes" id="UP000298663"/>
    </source>
</evidence>
<proteinExistence type="predicted"/>
<feature type="region of interest" description="Disordered" evidence="1">
    <location>
        <begin position="451"/>
        <end position="496"/>
    </location>
</feature>
<feature type="region of interest" description="Disordered" evidence="1">
    <location>
        <begin position="1175"/>
        <end position="1241"/>
    </location>
</feature>